<accession>A0A2V3ISE9</accession>
<dbReference type="Proteomes" id="UP000247409">
    <property type="component" value="Unassembled WGS sequence"/>
</dbReference>
<reference evidence="1 2" key="1">
    <citation type="journal article" date="2018" name="Mol. Biol. Evol.">
        <title>Analysis of the draft genome of the red seaweed Gracilariopsis chorda provides insights into genome size evolution in Rhodophyta.</title>
        <authorList>
            <person name="Lee J."/>
            <person name="Yang E.C."/>
            <person name="Graf L."/>
            <person name="Yang J.H."/>
            <person name="Qiu H."/>
            <person name="Zel Zion U."/>
            <person name="Chan C.X."/>
            <person name="Stephens T.G."/>
            <person name="Weber A.P.M."/>
            <person name="Boo G.H."/>
            <person name="Boo S.M."/>
            <person name="Kim K.M."/>
            <person name="Shin Y."/>
            <person name="Jung M."/>
            <person name="Lee S.J."/>
            <person name="Yim H.S."/>
            <person name="Lee J.H."/>
            <person name="Bhattacharya D."/>
            <person name="Yoon H.S."/>
        </authorList>
    </citation>
    <scope>NUCLEOTIDE SEQUENCE [LARGE SCALE GENOMIC DNA]</scope>
    <source>
        <strain evidence="1 2">SKKU-2015</strain>
        <tissue evidence="1">Whole body</tissue>
    </source>
</reference>
<dbReference type="AlphaFoldDB" id="A0A2V3ISE9"/>
<proteinExistence type="predicted"/>
<evidence type="ECO:0000313" key="2">
    <source>
        <dbReference type="Proteomes" id="UP000247409"/>
    </source>
</evidence>
<name>A0A2V3ISE9_9FLOR</name>
<gene>
    <name evidence="1" type="ORF">BWQ96_06203</name>
</gene>
<sequence>MFGPFGVDAFALTNALSLLQELITRVQAPRELLRTAAYLSDRRSKLLPHLNDDGDAAARSVPLASSKLLDQHAFLVPSQRDQSASGGLLPPRVLRAARIFLTRDSLHDVLQAVSRLQNDELLERLLIKQTQIGLRLDSIENAVNTMPFLSNLISPCSQVESAGKIQNLPVLRLKGLSVRERKDYTSIHTPLPPDSPVSTPTRPIWPPASASPPLFSNSQQLDLRFELLLSVATSLAAAHSFGWYHTFLAPTMIRIPIHPTSAHTHPPVVLNFLHRGKGCKACGSCTENPLPHPNQTILFPFAMSPLP</sequence>
<dbReference type="EMBL" id="NBIV01000103">
    <property type="protein sequence ID" value="PXF44030.1"/>
    <property type="molecule type" value="Genomic_DNA"/>
</dbReference>
<organism evidence="1 2">
    <name type="scientific">Gracilariopsis chorda</name>
    <dbReference type="NCBI Taxonomy" id="448386"/>
    <lineage>
        <taxon>Eukaryota</taxon>
        <taxon>Rhodophyta</taxon>
        <taxon>Florideophyceae</taxon>
        <taxon>Rhodymeniophycidae</taxon>
        <taxon>Gracilariales</taxon>
        <taxon>Gracilariaceae</taxon>
        <taxon>Gracilariopsis</taxon>
    </lineage>
</organism>
<comment type="caution">
    <text evidence="1">The sequence shown here is derived from an EMBL/GenBank/DDBJ whole genome shotgun (WGS) entry which is preliminary data.</text>
</comment>
<evidence type="ECO:0000313" key="1">
    <source>
        <dbReference type="EMBL" id="PXF44030.1"/>
    </source>
</evidence>
<keyword evidence="2" id="KW-1185">Reference proteome</keyword>
<protein>
    <submittedName>
        <fullName evidence="1">Uncharacterized protein</fullName>
    </submittedName>
</protein>